<sequence>MTTNKPEVVAWIWDYRGRHMATTDYSQALELAEPPYPTEVEPLIRLADYQRLQADHERLQAECEKLRKDAATERQIQRAAQHLPEGWRITVEVEKDAGWIDAFNPDGSRIEIDWIGSLAEQIEQAIDTAMQEAAHESH</sequence>
<dbReference type="RefSeq" id="WP_143084152.1">
    <property type="nucleotide sequence ID" value="NZ_FOYD01000002.1"/>
</dbReference>
<feature type="coiled-coil region" evidence="1">
    <location>
        <begin position="49"/>
        <end position="76"/>
    </location>
</feature>
<organism evidence="2 3">
    <name type="scientific">Halopseudomonas formosensis</name>
    <dbReference type="NCBI Taxonomy" id="1002526"/>
    <lineage>
        <taxon>Bacteria</taxon>
        <taxon>Pseudomonadati</taxon>
        <taxon>Pseudomonadota</taxon>
        <taxon>Gammaproteobacteria</taxon>
        <taxon>Pseudomonadales</taxon>
        <taxon>Pseudomonadaceae</taxon>
        <taxon>Halopseudomonas</taxon>
    </lineage>
</organism>
<gene>
    <name evidence="2" type="ORF">SAMN05216578_102287</name>
</gene>
<reference evidence="2 3" key="1">
    <citation type="submission" date="2016-10" db="EMBL/GenBank/DDBJ databases">
        <authorList>
            <person name="de Groot N.N."/>
        </authorList>
    </citation>
    <scope>NUCLEOTIDE SEQUENCE [LARGE SCALE GENOMIC DNA]</scope>
    <source>
        <strain evidence="2 3">JCM 18415</strain>
    </source>
</reference>
<dbReference type="Proteomes" id="UP000242815">
    <property type="component" value="Unassembled WGS sequence"/>
</dbReference>
<evidence type="ECO:0000256" key="1">
    <source>
        <dbReference type="SAM" id="Coils"/>
    </source>
</evidence>
<dbReference type="STRING" id="1002526.SAMN05216578_102287"/>
<name>A0A1I6APF5_9GAMM</name>
<dbReference type="OrthoDB" id="1538402at1236"/>
<evidence type="ECO:0000313" key="3">
    <source>
        <dbReference type="Proteomes" id="UP000242815"/>
    </source>
</evidence>
<accession>A0A1I6APF5</accession>
<proteinExistence type="predicted"/>
<dbReference type="EMBL" id="FOYD01000002">
    <property type="protein sequence ID" value="SFQ70526.1"/>
    <property type="molecule type" value="Genomic_DNA"/>
</dbReference>
<keyword evidence="1" id="KW-0175">Coiled coil</keyword>
<dbReference type="AlphaFoldDB" id="A0A1I6APF5"/>
<evidence type="ECO:0000313" key="2">
    <source>
        <dbReference type="EMBL" id="SFQ70526.1"/>
    </source>
</evidence>
<protein>
    <submittedName>
        <fullName evidence="2">Uncharacterized protein</fullName>
    </submittedName>
</protein>